<evidence type="ECO:0000256" key="1">
    <source>
        <dbReference type="SAM" id="MobiDB-lite"/>
    </source>
</evidence>
<evidence type="ECO:0000313" key="2">
    <source>
        <dbReference type="EMBL" id="WEK13892.1"/>
    </source>
</evidence>
<proteinExistence type="predicted"/>
<dbReference type="AlphaFoldDB" id="A0AAJ5W3G7"/>
<gene>
    <name evidence="2" type="ORF">P0Y48_01380</name>
</gene>
<organism evidence="2 3">
    <name type="scientific">Candidatus Microbacterium phytovorans</name>
    <dbReference type="NCBI Taxonomy" id="3121374"/>
    <lineage>
        <taxon>Bacteria</taxon>
        <taxon>Bacillati</taxon>
        <taxon>Actinomycetota</taxon>
        <taxon>Actinomycetes</taxon>
        <taxon>Micrococcales</taxon>
        <taxon>Microbacteriaceae</taxon>
        <taxon>Microbacterium</taxon>
    </lineage>
</organism>
<dbReference type="EMBL" id="CP119321">
    <property type="protein sequence ID" value="WEK13892.1"/>
    <property type="molecule type" value="Genomic_DNA"/>
</dbReference>
<evidence type="ECO:0000313" key="3">
    <source>
        <dbReference type="Proteomes" id="UP001213972"/>
    </source>
</evidence>
<sequence length="138" mass="15632">MAGKAKGKPQFAAKELPVEEPTSSDKLRPVFCLEHIRTPHDVKNPDLTKDQRSAFAERLQELASVPWSQLKMSGRHAQGFELLPVEKLKFKMPSAFEDTTKVHVFRYSGKLPMVGVRSNATFHILAIERQFGEVYDHA</sequence>
<dbReference type="Proteomes" id="UP001213972">
    <property type="component" value="Chromosome"/>
</dbReference>
<reference evidence="2" key="1">
    <citation type="submission" date="2023-03" db="EMBL/GenBank/DDBJ databases">
        <title>Andean soil-derived lignocellulolytic bacterial consortium as a source of novel taxa and putative plastic-active enzymes.</title>
        <authorList>
            <person name="Diaz-Garcia L."/>
            <person name="Chuvochina M."/>
            <person name="Feuerriegel G."/>
            <person name="Bunk B."/>
            <person name="Sproer C."/>
            <person name="Streit W.R."/>
            <person name="Rodriguez L.M."/>
            <person name="Overmann J."/>
            <person name="Jimenez D.J."/>
        </authorList>
    </citation>
    <scope>NUCLEOTIDE SEQUENCE</scope>
    <source>
        <strain evidence="2">MAG 4610</strain>
    </source>
</reference>
<accession>A0AAJ5W3G7</accession>
<feature type="region of interest" description="Disordered" evidence="1">
    <location>
        <begin position="1"/>
        <end position="23"/>
    </location>
</feature>
<protein>
    <submittedName>
        <fullName evidence="2">Uncharacterized protein</fullName>
    </submittedName>
</protein>
<name>A0AAJ5W3G7_9MICO</name>